<dbReference type="EMBL" id="BMAW01081713">
    <property type="protein sequence ID" value="GFU25760.1"/>
    <property type="molecule type" value="Genomic_DNA"/>
</dbReference>
<reference evidence="2" key="1">
    <citation type="submission" date="2020-08" db="EMBL/GenBank/DDBJ databases">
        <title>Multicomponent nature underlies the extraordinary mechanical properties of spider dragline silk.</title>
        <authorList>
            <person name="Kono N."/>
            <person name="Nakamura H."/>
            <person name="Mori M."/>
            <person name="Yoshida Y."/>
            <person name="Ohtoshi R."/>
            <person name="Malay A.D."/>
            <person name="Moran D.A.P."/>
            <person name="Tomita M."/>
            <person name="Numata K."/>
            <person name="Arakawa K."/>
        </authorList>
    </citation>
    <scope>NUCLEOTIDE SEQUENCE</scope>
</reference>
<dbReference type="Proteomes" id="UP000887013">
    <property type="component" value="Unassembled WGS sequence"/>
</dbReference>
<dbReference type="InterPro" id="IPR039991">
    <property type="entry name" value="SHOC1"/>
</dbReference>
<dbReference type="GO" id="GO:0003697">
    <property type="term" value="F:single-stranded DNA binding"/>
    <property type="evidence" value="ECO:0007669"/>
    <property type="project" value="TreeGrafter"/>
</dbReference>
<dbReference type="OrthoDB" id="6432148at2759"/>
<sequence>MTCENYPIYKACSFLSVNYYEEISNTFEDYVTDALISENALISKENSTTLFNIDEFYRFPWKKAQYDEKFISSEAGNIEESITEICQDAFSSAHMPTLHFENTSYFSDAQTFNEEESVFEEKDLEAFKENTLDGTYQLLDVPYIPCALSNPTFKLPSVIDILRLLPIMEVDETLEDFDLSNEVMEAFYKENFDDEIKEVPKSNIENTFEEIDLPELFDEEISHLKVESSEYNGKAVSKFQKLNDNERESLNESMVISTSYQSENYSDTRHIYYDDHQLKCRNTILNNKNECHLQKKSSNVNNVLCLNDHVSLDSVSINENARKHIDENNEFDKMDLNINSSRCLQLIRNNELIDTTLKTDPLKNNSGENQDYNDESNVDEIISKVTAESSSYEGYSFMSSAFELNDKNQTGSSYEKNGVFVETIPECFSEFQYKEDNELVNDEKLVTVDSKGKNVYLKKISQLKFEKNLSLNDDCKVSSFLPHSENPKIFKSCTIVRRDNSLNSSLRSTNSENHDENRIPTSSQNLNSPQPVNLLSNFLNITKLANRNSTANSVLKVTSSPRDYIKDSDKDQITECFQKSMNSFSNIQSTPKKSTSLPELKVGDLLIRFPDEMLRILLLYEAYATPLLQSLLLSDLFKFPLKFTIVDISPCKTCFLLNQEVKRCRDENIDQLKNGGQQKSYYHQLLTFHGLLKSLECLIQSDLQLALSCLIEFQACHQAVIKGYYETLIEKFDSEMNNLTESNHIHPKVKEVSKFLKEKLNFCKETGLTFKVLVIIKKHLNIVYKAFEMALKKVECNIKTFLIPESVFLHESTLMFKSSEDTIYFVCPFSLSKKIPWKDLILVIEFEYDSNSNWKQICSEKKISHAFVQVIDLPFKSLEEIQKLNTAGKDDIQPLKENIASLIISASVTSQYQLLYLLESKLNIAVCIRQYKEILPHLHFADIVVNEKSALVLVSNVSFLIDDFPGILYERVSFLLLKYEICWIIVQEYKENTFTLKHKKSTENCWKFFLSIDDLCKKSLSCKIKILYAHNIEDTSDLIKNILSYNRNGYGLNISIPNHITNEEIFLMSFPSLNPCVVQHMMSHCSLHDIMNLTLDKLLERWNFIPERFLKCFYSTIHKHSSPAYDIPDESLEATPDSDHEKNVENNADFELKPNYQESFNFSFNFEDSEENLEQDIYEDSENFSYDNKTNLQHVLTNEHDRNKYSPEKSLQELDLDYMSLKLSNEFDDYSNYLSDDDKVIDNETKGHATKYAVVPPKSYNTQENDYSYSFESLNSQLPYYISHVRAGNAQENNDFALSLKKLDDRLDFLTSSRMEENTGKEVVSSSDSRVQDSEARPDLDFKQFMYTPRKRKFLSEDLVQSNDSKLSPVLKQSCKIQKGMVSKTVSKQDLGYNSSFNSQEKFSCPTKNVKQAKVEPFLKRDGCYSGYTDRIAKRSGVDENVDTFFKHHLSQWSDSSLPLKNSFPMTPLATRKLSYQKVPGVKGQTRLVFQ</sequence>
<evidence type="ECO:0000256" key="1">
    <source>
        <dbReference type="SAM" id="MobiDB-lite"/>
    </source>
</evidence>
<name>A0A8X6QGC1_NEPPI</name>
<dbReference type="GO" id="GO:0000712">
    <property type="term" value="P:resolution of meiotic recombination intermediates"/>
    <property type="evidence" value="ECO:0007669"/>
    <property type="project" value="InterPro"/>
</dbReference>
<organism evidence="2 3">
    <name type="scientific">Nephila pilipes</name>
    <name type="common">Giant wood spider</name>
    <name type="synonym">Nephila maculata</name>
    <dbReference type="NCBI Taxonomy" id="299642"/>
    <lineage>
        <taxon>Eukaryota</taxon>
        <taxon>Metazoa</taxon>
        <taxon>Ecdysozoa</taxon>
        <taxon>Arthropoda</taxon>
        <taxon>Chelicerata</taxon>
        <taxon>Arachnida</taxon>
        <taxon>Araneae</taxon>
        <taxon>Araneomorphae</taxon>
        <taxon>Entelegynae</taxon>
        <taxon>Araneoidea</taxon>
        <taxon>Nephilidae</taxon>
        <taxon>Nephila</taxon>
    </lineage>
</organism>
<accession>A0A8X6QGC1</accession>
<protein>
    <submittedName>
        <fullName evidence="2">Uncharacterized protein</fullName>
    </submittedName>
</protein>
<dbReference type="PANTHER" id="PTHR35668:SF1">
    <property type="entry name" value="PROTEIN SHORTAGE IN CHIASMATA 1 ORTHOLOG"/>
    <property type="match status" value="1"/>
</dbReference>
<dbReference type="GO" id="GO:0016887">
    <property type="term" value="F:ATP hydrolysis activity"/>
    <property type="evidence" value="ECO:0007669"/>
    <property type="project" value="InterPro"/>
</dbReference>
<feature type="region of interest" description="Disordered" evidence="1">
    <location>
        <begin position="504"/>
        <end position="527"/>
    </location>
</feature>
<dbReference type="PANTHER" id="PTHR35668">
    <property type="entry name" value="PROTEIN SHORTAGE IN CHIASMATA 1 ORTHOLOG"/>
    <property type="match status" value="1"/>
</dbReference>
<evidence type="ECO:0000313" key="3">
    <source>
        <dbReference type="Proteomes" id="UP000887013"/>
    </source>
</evidence>
<dbReference type="GO" id="GO:0000794">
    <property type="term" value="C:condensed nuclear chromosome"/>
    <property type="evidence" value="ECO:0007669"/>
    <property type="project" value="InterPro"/>
</dbReference>
<evidence type="ECO:0000313" key="2">
    <source>
        <dbReference type="EMBL" id="GFU25760.1"/>
    </source>
</evidence>
<comment type="caution">
    <text evidence="2">The sequence shown here is derived from an EMBL/GenBank/DDBJ whole genome shotgun (WGS) entry which is preliminary data.</text>
</comment>
<gene>
    <name evidence="2" type="primary">AVEN_26020_1</name>
    <name evidence="2" type="ORF">NPIL_545231</name>
</gene>
<keyword evidence="3" id="KW-1185">Reference proteome</keyword>
<proteinExistence type="predicted"/>